<dbReference type="SUPFAM" id="SSF49503">
    <property type="entry name" value="Cupredoxins"/>
    <property type="match status" value="3"/>
</dbReference>
<name>A0A1E5LJI4_9BACI</name>
<accession>A0A1E5LJI4</accession>
<feature type="domain" description="Plastocyanin-like" evidence="3">
    <location>
        <begin position="44"/>
        <end position="82"/>
    </location>
</feature>
<dbReference type="PANTHER" id="PTHR48267:SF1">
    <property type="entry name" value="BILIRUBIN OXIDASE"/>
    <property type="match status" value="1"/>
</dbReference>
<dbReference type="GO" id="GO:0005507">
    <property type="term" value="F:copper ion binding"/>
    <property type="evidence" value="ECO:0007669"/>
    <property type="project" value="InterPro"/>
</dbReference>
<evidence type="ECO:0000313" key="4">
    <source>
        <dbReference type="EMBL" id="OEH94196.1"/>
    </source>
</evidence>
<dbReference type="Pfam" id="PF07732">
    <property type="entry name" value="Cu-oxidase_3"/>
    <property type="match status" value="2"/>
</dbReference>
<dbReference type="STRING" id="1305675.BFG57_09090"/>
<comment type="similarity">
    <text evidence="1">Belongs to the multicopper oxidase family.</text>
</comment>
<comment type="caution">
    <text evidence="4">The sequence shown here is derived from an EMBL/GenBank/DDBJ whole genome shotgun (WGS) entry which is preliminary data.</text>
</comment>
<dbReference type="PANTHER" id="PTHR48267">
    <property type="entry name" value="CUPREDOXIN SUPERFAMILY PROTEIN"/>
    <property type="match status" value="1"/>
</dbReference>
<dbReference type="InterPro" id="IPR045087">
    <property type="entry name" value="Cu-oxidase_fam"/>
</dbReference>
<protein>
    <submittedName>
        <fullName evidence="4">Copper oxidase</fullName>
    </submittedName>
</protein>
<organism evidence="4 5">
    <name type="scientific">Bacillus solimangrovi</name>
    <dbReference type="NCBI Taxonomy" id="1305675"/>
    <lineage>
        <taxon>Bacteria</taxon>
        <taxon>Bacillati</taxon>
        <taxon>Bacillota</taxon>
        <taxon>Bacilli</taxon>
        <taxon>Bacillales</taxon>
        <taxon>Bacillaceae</taxon>
        <taxon>Bacillus</taxon>
    </lineage>
</organism>
<keyword evidence="5" id="KW-1185">Reference proteome</keyword>
<sequence length="512" mass="58991">MNLEKFVDPMPIMPILKPTAINNGIPYYEVTMLQCKQKLHRDLPPTKIWGYDGLFPGPTIAVWRNQKIEVLWKNELPRKHFLPIDTTVHGAEEWNPEVRTVVHLHGGATPSDSDGYPESWFTHGFEIVGPTFSRFVYCYPNDQPPTALWYHDHAMGITRLNIYAGLVGMYLIYDLHEQSLGLPKGPFEVPLVIQDRSFKPDGSLYYPRQPKPPVKGVDPSVLPDFFADTILVNGKVWPYFEVEPRKYRFRILNGSNARFYNLSLSSGQPFYQIGTDQGLLQQPVIVSELLLSPAERADIIIDFSEYPNQFIQLKNDAASPYPQGDDVDPDTTAFVMEFRVTKPLSSKDDSIIPYFLTYIPKLTEKDASNNRNLTLVLRPDQYERNIHLLDGKLWTDPISEDPKLGSIETWTFINLTEASHPIHLHLVRFQVLDRQTFDVDYYKKTGKIRTTGPKRLPDLNERGLKDTVRADPGEITRIIVPFGPYSGRYVWHCHILEHEDYEMMRPYIVIDE</sequence>
<reference evidence="4 5" key="1">
    <citation type="submission" date="2016-08" db="EMBL/GenBank/DDBJ databases">
        <title>Genome of Bacillus solimangrovi GH2-4.</title>
        <authorList>
            <person name="Lim S."/>
            <person name="Kim B.-C."/>
        </authorList>
    </citation>
    <scope>NUCLEOTIDE SEQUENCE [LARGE SCALE GENOMIC DNA]</scope>
    <source>
        <strain evidence="4 5">GH2-4</strain>
    </source>
</reference>
<dbReference type="RefSeq" id="WP_069715759.1">
    <property type="nucleotide sequence ID" value="NZ_MJEH01000004.1"/>
</dbReference>
<dbReference type="InterPro" id="IPR011707">
    <property type="entry name" value="Cu-oxidase-like_N"/>
</dbReference>
<dbReference type="AlphaFoldDB" id="A0A1E5LJI4"/>
<evidence type="ECO:0000259" key="2">
    <source>
        <dbReference type="Pfam" id="PF07731"/>
    </source>
</evidence>
<dbReference type="Gene3D" id="2.60.40.420">
    <property type="entry name" value="Cupredoxins - blue copper proteins"/>
    <property type="match status" value="3"/>
</dbReference>
<dbReference type="OrthoDB" id="9757546at2"/>
<dbReference type="GO" id="GO:0016491">
    <property type="term" value="F:oxidoreductase activity"/>
    <property type="evidence" value="ECO:0007669"/>
    <property type="project" value="InterPro"/>
</dbReference>
<feature type="domain" description="Plastocyanin-like" evidence="2">
    <location>
        <begin position="390"/>
        <end position="510"/>
    </location>
</feature>
<dbReference type="Pfam" id="PF07731">
    <property type="entry name" value="Cu-oxidase_2"/>
    <property type="match status" value="1"/>
</dbReference>
<dbReference type="InterPro" id="IPR011706">
    <property type="entry name" value="Cu-oxidase_C"/>
</dbReference>
<proteinExistence type="inferred from homology"/>
<dbReference type="CDD" id="cd13844">
    <property type="entry name" value="CuRO_1_BOD_CotA_like"/>
    <property type="match status" value="1"/>
</dbReference>
<dbReference type="FunFam" id="2.60.40.420:FF:000087">
    <property type="entry name" value="Spore coat protein A"/>
    <property type="match status" value="1"/>
</dbReference>
<feature type="domain" description="Plastocyanin-like" evidence="3">
    <location>
        <begin position="99"/>
        <end position="174"/>
    </location>
</feature>
<evidence type="ECO:0000256" key="1">
    <source>
        <dbReference type="ARBA" id="ARBA00010609"/>
    </source>
</evidence>
<dbReference type="CDD" id="cd13868">
    <property type="entry name" value="CuRO_2_CotA_like"/>
    <property type="match status" value="1"/>
</dbReference>
<evidence type="ECO:0000313" key="5">
    <source>
        <dbReference type="Proteomes" id="UP000095209"/>
    </source>
</evidence>
<gene>
    <name evidence="4" type="ORF">BFG57_09090</name>
</gene>
<dbReference type="SMR" id="A0A1E5LJI4"/>
<dbReference type="Proteomes" id="UP000095209">
    <property type="component" value="Unassembled WGS sequence"/>
</dbReference>
<dbReference type="InterPro" id="IPR008972">
    <property type="entry name" value="Cupredoxin"/>
</dbReference>
<evidence type="ECO:0000259" key="3">
    <source>
        <dbReference type="Pfam" id="PF07732"/>
    </source>
</evidence>
<dbReference type="EMBL" id="MJEH01000004">
    <property type="protein sequence ID" value="OEH94196.1"/>
    <property type="molecule type" value="Genomic_DNA"/>
</dbReference>
<dbReference type="CDD" id="cd13891">
    <property type="entry name" value="CuRO_3_CotA_like"/>
    <property type="match status" value="1"/>
</dbReference>